<comment type="similarity">
    <text evidence="1">Belongs to the 4-hydroxybenzoyl-CoA thioesterase family.</text>
</comment>
<sequence>MFQSEIQVRVRYSETDQMGYVYYGNFAAYYEVARTETFRSLGVNYNEMEKAGVMMPVLELRCKYIRPARYDDLLTIKVIIANKPHGTRIKFEYEVYNEAKELLNIGETTLVFVDMRTGRPTHIPESLISLMESYY</sequence>
<accession>A0A7L7L8W5</accession>
<reference evidence="3 4" key="1">
    <citation type="submission" date="2020-08" db="EMBL/GenBank/DDBJ databases">
        <title>Adhaeribacter dokdonensis sp. nov., isolated from the rhizosphere of Elymus tsukushiensis, a plant native to the Dokdo Islands, Republic of Korea.</title>
        <authorList>
            <person name="Ghim S.Y."/>
        </authorList>
    </citation>
    <scope>NUCLEOTIDE SEQUENCE [LARGE SCALE GENOMIC DNA]</scope>
    <source>
        <strain evidence="3 4">KUDC8001</strain>
    </source>
</reference>
<organism evidence="3 4">
    <name type="scientific">Adhaeribacter radiodurans</name>
    <dbReference type="NCBI Taxonomy" id="2745197"/>
    <lineage>
        <taxon>Bacteria</taxon>
        <taxon>Pseudomonadati</taxon>
        <taxon>Bacteroidota</taxon>
        <taxon>Cytophagia</taxon>
        <taxon>Cytophagales</taxon>
        <taxon>Hymenobacteraceae</taxon>
        <taxon>Adhaeribacter</taxon>
    </lineage>
</organism>
<protein>
    <submittedName>
        <fullName evidence="3">Acyl-CoA thioesterase</fullName>
    </submittedName>
</protein>
<gene>
    <name evidence="3" type="ORF">HUW48_14990</name>
</gene>
<dbReference type="KEGG" id="add:HUW48_14990"/>
<dbReference type="Pfam" id="PF13279">
    <property type="entry name" value="4HBT_2"/>
    <property type="match status" value="1"/>
</dbReference>
<evidence type="ECO:0000313" key="3">
    <source>
        <dbReference type="EMBL" id="QMU29258.1"/>
    </source>
</evidence>
<dbReference type="Proteomes" id="UP000514509">
    <property type="component" value="Chromosome"/>
</dbReference>
<dbReference type="CDD" id="cd00586">
    <property type="entry name" value="4HBT"/>
    <property type="match status" value="1"/>
</dbReference>
<dbReference type="RefSeq" id="WP_182411717.1">
    <property type="nucleotide sequence ID" value="NZ_CP055153.1"/>
</dbReference>
<dbReference type="PANTHER" id="PTHR31793:SF27">
    <property type="entry name" value="NOVEL THIOESTERASE SUPERFAMILY DOMAIN AND SAPOSIN A-TYPE DOMAIN CONTAINING PROTEIN (0610012H03RIK)"/>
    <property type="match status" value="1"/>
</dbReference>
<keyword evidence="2" id="KW-0378">Hydrolase</keyword>
<evidence type="ECO:0000256" key="1">
    <source>
        <dbReference type="ARBA" id="ARBA00005953"/>
    </source>
</evidence>
<dbReference type="AlphaFoldDB" id="A0A7L7L8W5"/>
<dbReference type="SUPFAM" id="SSF54637">
    <property type="entry name" value="Thioesterase/thiol ester dehydrase-isomerase"/>
    <property type="match status" value="1"/>
</dbReference>
<dbReference type="InterPro" id="IPR029069">
    <property type="entry name" value="HotDog_dom_sf"/>
</dbReference>
<dbReference type="EMBL" id="CP055153">
    <property type="protein sequence ID" value="QMU29258.1"/>
    <property type="molecule type" value="Genomic_DNA"/>
</dbReference>
<proteinExistence type="inferred from homology"/>
<dbReference type="NCBIfam" id="TIGR00051">
    <property type="entry name" value="YbgC/FadM family acyl-CoA thioesterase"/>
    <property type="match status" value="1"/>
</dbReference>
<dbReference type="Gene3D" id="3.10.129.10">
    <property type="entry name" value="Hotdog Thioesterase"/>
    <property type="match status" value="1"/>
</dbReference>
<dbReference type="InterPro" id="IPR050563">
    <property type="entry name" value="4-hydroxybenzoyl-CoA_TE"/>
</dbReference>
<dbReference type="InterPro" id="IPR006684">
    <property type="entry name" value="YbgC/YbaW"/>
</dbReference>
<dbReference type="PIRSF" id="PIRSF003230">
    <property type="entry name" value="YbgC"/>
    <property type="match status" value="1"/>
</dbReference>
<evidence type="ECO:0000313" key="4">
    <source>
        <dbReference type="Proteomes" id="UP000514509"/>
    </source>
</evidence>
<keyword evidence="4" id="KW-1185">Reference proteome</keyword>
<name>A0A7L7L8W5_9BACT</name>
<dbReference type="GO" id="GO:0047617">
    <property type="term" value="F:fatty acyl-CoA hydrolase activity"/>
    <property type="evidence" value="ECO:0007669"/>
    <property type="project" value="TreeGrafter"/>
</dbReference>
<evidence type="ECO:0000256" key="2">
    <source>
        <dbReference type="ARBA" id="ARBA00022801"/>
    </source>
</evidence>
<dbReference type="PANTHER" id="PTHR31793">
    <property type="entry name" value="4-HYDROXYBENZOYL-COA THIOESTERASE FAMILY MEMBER"/>
    <property type="match status" value="1"/>
</dbReference>